<organism evidence="1">
    <name type="scientific">gut metagenome</name>
    <dbReference type="NCBI Taxonomy" id="749906"/>
    <lineage>
        <taxon>unclassified sequences</taxon>
        <taxon>metagenomes</taxon>
        <taxon>organismal metagenomes</taxon>
    </lineage>
</organism>
<accession>J9FEJ7</accession>
<proteinExistence type="predicted"/>
<dbReference type="EMBL" id="AMCI01007029">
    <property type="protein sequence ID" value="EJW93341.1"/>
    <property type="molecule type" value="Genomic_DNA"/>
</dbReference>
<evidence type="ECO:0000313" key="1">
    <source>
        <dbReference type="EMBL" id="EJW93341.1"/>
    </source>
</evidence>
<protein>
    <submittedName>
        <fullName evidence="1">Uncharacterized protein</fullName>
    </submittedName>
</protein>
<gene>
    <name evidence="1" type="ORF">EVA_18552</name>
</gene>
<reference evidence="1" key="1">
    <citation type="journal article" date="2012" name="PLoS ONE">
        <title>Gene sets for utilization of primary and secondary nutrition supplies in the distal gut of endangered iberian lynx.</title>
        <authorList>
            <person name="Alcaide M."/>
            <person name="Messina E."/>
            <person name="Richter M."/>
            <person name="Bargiela R."/>
            <person name="Peplies J."/>
            <person name="Huws S.A."/>
            <person name="Newbold C.J."/>
            <person name="Golyshin P.N."/>
            <person name="Simon M.A."/>
            <person name="Lopez G."/>
            <person name="Yakimov M.M."/>
            <person name="Ferrer M."/>
        </authorList>
    </citation>
    <scope>NUCLEOTIDE SEQUENCE</scope>
</reference>
<sequence>MAMKWCGMLTGCNHLSAAIAWCRRHGANRMIHLSKNVVTSGIAWYMNMIYRK</sequence>
<dbReference type="AlphaFoldDB" id="J9FEJ7"/>
<name>J9FEJ7_9ZZZZ</name>
<comment type="caution">
    <text evidence="1">The sequence shown here is derived from an EMBL/GenBank/DDBJ whole genome shotgun (WGS) entry which is preliminary data.</text>
</comment>